<accession>A0AA86NEC8</accession>
<organism evidence="1">
    <name type="scientific">Hexamita inflata</name>
    <dbReference type="NCBI Taxonomy" id="28002"/>
    <lineage>
        <taxon>Eukaryota</taxon>
        <taxon>Metamonada</taxon>
        <taxon>Diplomonadida</taxon>
        <taxon>Hexamitidae</taxon>
        <taxon>Hexamitinae</taxon>
        <taxon>Hexamita</taxon>
    </lineage>
</organism>
<gene>
    <name evidence="1" type="ORF">HINF_LOCUS5634</name>
    <name evidence="2" type="ORF">HINF_LOCUS72066</name>
</gene>
<evidence type="ECO:0000313" key="1">
    <source>
        <dbReference type="EMBL" id="CAI9917989.1"/>
    </source>
</evidence>
<reference evidence="2 3" key="2">
    <citation type="submission" date="2024-07" db="EMBL/GenBank/DDBJ databases">
        <authorList>
            <person name="Akdeniz Z."/>
        </authorList>
    </citation>
    <scope>NUCLEOTIDE SEQUENCE [LARGE SCALE GENOMIC DNA]</scope>
</reference>
<dbReference type="Proteomes" id="UP001642409">
    <property type="component" value="Unassembled WGS sequence"/>
</dbReference>
<dbReference type="AlphaFoldDB" id="A0AA86NEC8"/>
<dbReference type="EMBL" id="CATOUU010000146">
    <property type="protein sequence ID" value="CAI9917989.1"/>
    <property type="molecule type" value="Genomic_DNA"/>
</dbReference>
<name>A0AA86NEC8_9EUKA</name>
<keyword evidence="3" id="KW-1185">Reference proteome</keyword>
<dbReference type="EMBL" id="CAXDID020000564">
    <property type="protein sequence ID" value="CAL6103272.1"/>
    <property type="molecule type" value="Genomic_DNA"/>
</dbReference>
<evidence type="ECO:0000313" key="3">
    <source>
        <dbReference type="Proteomes" id="UP001642409"/>
    </source>
</evidence>
<evidence type="ECO:0000313" key="2">
    <source>
        <dbReference type="EMBL" id="CAL6103272.1"/>
    </source>
</evidence>
<comment type="caution">
    <text evidence="1">The sequence shown here is derived from an EMBL/GenBank/DDBJ whole genome shotgun (WGS) entry which is preliminary data.</text>
</comment>
<protein>
    <submittedName>
        <fullName evidence="2">Hypothetical_protein</fullName>
    </submittedName>
</protein>
<proteinExistence type="predicted"/>
<reference evidence="1" key="1">
    <citation type="submission" date="2023-06" db="EMBL/GenBank/DDBJ databases">
        <authorList>
            <person name="Kurt Z."/>
        </authorList>
    </citation>
    <scope>NUCLEOTIDE SEQUENCE</scope>
</reference>
<sequence length="164" mass="19945">MRRWKDLKMLLRTRGVDLIVKLKTWRFKMSKVNQRTKMNQMRLNRNKKLQVNQNMKANRKILMSMKKLKMQMNNQIQNNQLLKAIILKLIQKLYKINTLLQQKKQNKLRQRTLTILIKWKQKQKHSNQKSKNQFNNRATLSKTKSILKLTQMMNNNLNKLMIDL</sequence>